<evidence type="ECO:0000313" key="2">
    <source>
        <dbReference type="EMBL" id="CCC41448.1"/>
    </source>
</evidence>
<feature type="region of interest" description="Disordered" evidence="1">
    <location>
        <begin position="123"/>
        <end position="160"/>
    </location>
</feature>
<dbReference type="Proteomes" id="UP000007954">
    <property type="component" value="Chromosome"/>
</dbReference>
<dbReference type="AlphaFoldDB" id="G0LMX8"/>
<organism evidence="2 3">
    <name type="scientific">Haloquadratum walsbyi (strain DSM 16854 / JCM 12705 / C23)</name>
    <dbReference type="NCBI Taxonomy" id="768065"/>
    <lineage>
        <taxon>Archaea</taxon>
        <taxon>Methanobacteriati</taxon>
        <taxon>Methanobacteriota</taxon>
        <taxon>Stenosarchaea group</taxon>
        <taxon>Halobacteria</taxon>
        <taxon>Halobacteriales</taxon>
        <taxon>Haloferacaceae</taxon>
        <taxon>Haloquadratum</taxon>
    </lineage>
</organism>
<evidence type="ECO:0000256" key="1">
    <source>
        <dbReference type="SAM" id="MobiDB-lite"/>
    </source>
</evidence>
<accession>G0LMX8</accession>
<dbReference type="EMBL" id="FR746099">
    <property type="protein sequence ID" value="CCC41448.1"/>
    <property type="molecule type" value="Genomic_DNA"/>
</dbReference>
<name>G0LMX8_HALWC</name>
<gene>
    <name evidence="2" type="ordered locus">Hqrw_3708</name>
</gene>
<dbReference type="HOGENOM" id="CLU_129115_0_0_2"/>
<dbReference type="InterPro" id="IPR043833">
    <property type="entry name" value="DUF5810"/>
</dbReference>
<reference evidence="2 3" key="1">
    <citation type="journal article" date="2011" name="PLoS ONE">
        <title>Haloquadratum walsbyi: limited diversity in a global pond.</title>
        <authorList>
            <person name="Dyall-Smith M."/>
            <person name="Pfeiffer F."/>
            <person name="Klee K."/>
            <person name="Palm P."/>
            <person name="Gross K."/>
            <person name="Schuster S.C."/>
            <person name="Rampp M."/>
            <person name="Oesterhelt D."/>
        </authorList>
    </citation>
    <scope>NUCLEOTIDE SEQUENCE [LARGE SCALE GENOMIC DNA]</scope>
    <source>
        <strain evidence="3">DSM 16854 / JCM 12705 / C23</strain>
    </source>
</reference>
<proteinExistence type="predicted"/>
<protein>
    <submittedName>
        <fullName evidence="2">Uncharacterized protein</fullName>
    </submittedName>
</protein>
<dbReference type="KEGG" id="hwc:Hqrw_3708"/>
<evidence type="ECO:0000313" key="3">
    <source>
        <dbReference type="Proteomes" id="UP000007954"/>
    </source>
</evidence>
<dbReference type="OrthoDB" id="342503at2157"/>
<dbReference type="Pfam" id="PF19126">
    <property type="entry name" value="DUF5810"/>
    <property type="match status" value="1"/>
</dbReference>
<feature type="compositionally biased region" description="Basic and acidic residues" evidence="1">
    <location>
        <begin position="138"/>
        <end position="154"/>
    </location>
</feature>
<sequence length="160" mass="17952">MGYACPVCEAPQQDAAHLADHLAFTAIVHHDDHESWLEEHVGDWGQYGTDDLAEIVVELATSVKYDQVFEDTVHRQHGRQMHDNSHHTTSAGDEVEIGTMTETMETQMDEETQTVINEARKLTAQMIHTEDEGGDDTNDQKTDARERLTNKSDDSADSTE</sequence>